<name>A0A068QPD3_9GAMM</name>
<dbReference type="AlphaFoldDB" id="A0A068QPD3"/>
<dbReference type="STRING" id="351671.XDD1_1120"/>
<dbReference type="HOGENOM" id="CLU_144800_0_0_6"/>
<keyword evidence="4" id="KW-1185">Reference proteome</keyword>
<protein>
    <submittedName>
        <fullName evidence="2">Filamentous hemagglutinin</fullName>
    </submittedName>
</protein>
<accession>A0A068QPD3</accession>
<evidence type="ECO:0000313" key="1">
    <source>
        <dbReference type="EMBL" id="CDG16823.1"/>
    </source>
</evidence>
<organism evidence="1 3">
    <name type="scientific">Xenorhabdus doucetiae</name>
    <dbReference type="NCBI Taxonomy" id="351671"/>
    <lineage>
        <taxon>Bacteria</taxon>
        <taxon>Pseudomonadati</taxon>
        <taxon>Pseudomonadota</taxon>
        <taxon>Gammaproteobacteria</taxon>
        <taxon>Enterobacterales</taxon>
        <taxon>Morganellaceae</taxon>
        <taxon>Xenorhabdus</taxon>
    </lineage>
</organism>
<dbReference type="Proteomes" id="UP000324170">
    <property type="component" value="Unassembled WGS sequence"/>
</dbReference>
<dbReference type="Proteomes" id="UP000032721">
    <property type="component" value="Chromosome"/>
</dbReference>
<evidence type="ECO:0000313" key="3">
    <source>
        <dbReference type="Proteomes" id="UP000032721"/>
    </source>
</evidence>
<reference evidence="1 3" key="1">
    <citation type="submission" date="2013-07" db="EMBL/GenBank/DDBJ databases">
        <authorList>
            <person name="Genoscope - CEA"/>
        </authorList>
    </citation>
    <scope>NUCLEOTIDE SEQUENCE [LARGE SCALE GENOMIC DNA]</scope>
    <source>
        <strain evidence="1">FRM16</strain>
        <strain evidence="3">FRM16 / DSM 17909</strain>
    </source>
</reference>
<reference evidence="2 4" key="2">
    <citation type="submission" date="2019-07" db="EMBL/GenBank/DDBJ databases">
        <title>Genomic Encyclopedia of Type Strains, Phase I: the one thousand microbial genomes (KMG-I) project.</title>
        <authorList>
            <person name="Kyrpides N."/>
        </authorList>
    </citation>
    <scope>NUCLEOTIDE SEQUENCE [LARGE SCALE GENOMIC DNA]</scope>
    <source>
        <strain evidence="2 4">DSM 17909</strain>
    </source>
</reference>
<evidence type="ECO:0000313" key="4">
    <source>
        <dbReference type="Proteomes" id="UP000324170"/>
    </source>
</evidence>
<dbReference type="EMBL" id="VNHN01000003">
    <property type="protein sequence ID" value="TYP16520.1"/>
    <property type="molecule type" value="Genomic_DNA"/>
</dbReference>
<dbReference type="OrthoDB" id="6630808at2"/>
<dbReference type="RefSeq" id="WP_052705645.1">
    <property type="nucleotide sequence ID" value="NZ_CAWMED010000001.1"/>
</dbReference>
<sequence>MMIDWSKFTSSLGTTESSKEFNELCLAIGEQPEVSQDPSEYNDPIGQTTYYSFAHSGIEIGFREGVLNHIHFYFSENEGYSCFKGCLLSNIGEGWDVEKVIQVLGEPLMKGGGKMDMLLGYINNWIKYEYQKYALHLQFNKDGLLCNGSLMLL</sequence>
<gene>
    <name evidence="2" type="ORF">LY16_00378</name>
    <name evidence="1" type="ORF">XDD1_1120</name>
</gene>
<dbReference type="EMBL" id="FO704550">
    <property type="protein sequence ID" value="CDG16823.1"/>
    <property type="molecule type" value="Genomic_DNA"/>
</dbReference>
<proteinExistence type="predicted"/>
<dbReference type="KEGG" id="xdo:XDD1_1120"/>
<evidence type="ECO:0000313" key="2">
    <source>
        <dbReference type="EMBL" id="TYP16520.1"/>
    </source>
</evidence>